<organism evidence="1">
    <name type="scientific">Tanacetum cinerariifolium</name>
    <name type="common">Dalmatian daisy</name>
    <name type="synonym">Chrysanthemum cinerariifolium</name>
    <dbReference type="NCBI Taxonomy" id="118510"/>
    <lineage>
        <taxon>Eukaryota</taxon>
        <taxon>Viridiplantae</taxon>
        <taxon>Streptophyta</taxon>
        <taxon>Embryophyta</taxon>
        <taxon>Tracheophyta</taxon>
        <taxon>Spermatophyta</taxon>
        <taxon>Magnoliopsida</taxon>
        <taxon>eudicotyledons</taxon>
        <taxon>Gunneridae</taxon>
        <taxon>Pentapetalae</taxon>
        <taxon>asterids</taxon>
        <taxon>campanulids</taxon>
        <taxon>Asterales</taxon>
        <taxon>Asteraceae</taxon>
        <taxon>Asteroideae</taxon>
        <taxon>Anthemideae</taxon>
        <taxon>Anthemidinae</taxon>
        <taxon>Tanacetum</taxon>
    </lineage>
</organism>
<name>A0A699K678_TANCI</name>
<dbReference type="EMBL" id="BKCJ010478221">
    <property type="protein sequence ID" value="GFA73636.1"/>
    <property type="molecule type" value="Genomic_DNA"/>
</dbReference>
<reference evidence="1" key="1">
    <citation type="journal article" date="2019" name="Sci. Rep.">
        <title>Draft genome of Tanacetum cinerariifolium, the natural source of mosquito coil.</title>
        <authorList>
            <person name="Yamashiro T."/>
            <person name="Shiraishi A."/>
            <person name="Satake H."/>
            <person name="Nakayama K."/>
        </authorList>
    </citation>
    <scope>NUCLEOTIDE SEQUENCE</scope>
</reference>
<evidence type="ECO:0000313" key="1">
    <source>
        <dbReference type="EMBL" id="GFA73636.1"/>
    </source>
</evidence>
<dbReference type="AlphaFoldDB" id="A0A699K678"/>
<comment type="caution">
    <text evidence="1">The sequence shown here is derived from an EMBL/GenBank/DDBJ whole genome shotgun (WGS) entry which is preliminary data.</text>
</comment>
<feature type="non-terminal residue" evidence="1">
    <location>
        <position position="114"/>
    </location>
</feature>
<proteinExistence type="predicted"/>
<gene>
    <name evidence="1" type="ORF">Tci_645608</name>
</gene>
<protein>
    <submittedName>
        <fullName evidence="1">Uncharacterized protein</fullName>
    </submittedName>
</protein>
<sequence length="114" mass="13170">MATTIEQQVELDEALVPSTQRIPGQSFDELPFEEEILEFFRFLGHSAQIRILTDGRREKSLSSRKSHDTGASYVMVMEHMTWQTDYCIMKKGMSILRGRKSVPGMNSSERELER</sequence>
<accession>A0A699K678</accession>